<evidence type="ECO:0000313" key="3">
    <source>
        <dbReference type="EMBL" id="TGV02026.1"/>
    </source>
</evidence>
<dbReference type="RefSeq" id="WP_135877563.1">
    <property type="nucleotide sequence ID" value="NZ_SRSO01000017.1"/>
</dbReference>
<dbReference type="OrthoDB" id="1430233at2"/>
<evidence type="ECO:0000313" key="4">
    <source>
        <dbReference type="Proteomes" id="UP000307602"/>
    </source>
</evidence>
<protein>
    <submittedName>
        <fullName evidence="3">DUF4136 domain-containing protein</fullName>
    </submittedName>
</protein>
<dbReference type="InterPro" id="IPR025411">
    <property type="entry name" value="DUF4136"/>
</dbReference>
<keyword evidence="4" id="KW-1185">Reference proteome</keyword>
<sequence>MKTLKIILLALLVVGCASIRVNYDYDKATQFDNYKTYNYYSDMNTGLSELDTKRLLNAIDIKMKAKGFNLSDSPDFFIDIKSSEYREAQRSNVGVGLGGGGGNVGGGISIGIPVGQSNINRQITIDFVDENKKQLFWQAVSESNYNPNAIPREREERLNAIVEKILLEYPPKQ</sequence>
<name>A0A4S1DVA4_9FLAO</name>
<proteinExistence type="predicted"/>
<evidence type="ECO:0000256" key="1">
    <source>
        <dbReference type="SAM" id="SignalP"/>
    </source>
</evidence>
<dbReference type="EMBL" id="SRSO01000017">
    <property type="protein sequence ID" value="TGV02026.1"/>
    <property type="molecule type" value="Genomic_DNA"/>
</dbReference>
<dbReference type="AlphaFoldDB" id="A0A4S1DVA4"/>
<feature type="domain" description="DUF4136" evidence="2">
    <location>
        <begin position="21"/>
        <end position="171"/>
    </location>
</feature>
<gene>
    <name evidence="3" type="ORF">EM932_12645</name>
</gene>
<feature type="signal peptide" evidence="1">
    <location>
        <begin position="1"/>
        <end position="23"/>
    </location>
</feature>
<dbReference type="PROSITE" id="PS51257">
    <property type="entry name" value="PROKAR_LIPOPROTEIN"/>
    <property type="match status" value="1"/>
</dbReference>
<reference evidence="3 4" key="1">
    <citation type="submission" date="2019-04" db="EMBL/GenBank/DDBJ databases">
        <authorList>
            <person name="Liu A."/>
        </authorList>
    </citation>
    <scope>NUCLEOTIDE SEQUENCE [LARGE SCALE GENOMIC DNA]</scope>
    <source>
        <strain evidence="3 4">RZ03</strain>
    </source>
</reference>
<dbReference type="Pfam" id="PF13590">
    <property type="entry name" value="DUF4136"/>
    <property type="match status" value="1"/>
</dbReference>
<keyword evidence="1" id="KW-0732">Signal</keyword>
<comment type="caution">
    <text evidence="3">The sequence shown here is derived from an EMBL/GenBank/DDBJ whole genome shotgun (WGS) entry which is preliminary data.</text>
</comment>
<dbReference type="Proteomes" id="UP000307602">
    <property type="component" value="Unassembled WGS sequence"/>
</dbReference>
<organism evidence="3 4">
    <name type="scientific">Flavivirga rizhaonensis</name>
    <dbReference type="NCBI Taxonomy" id="2559571"/>
    <lineage>
        <taxon>Bacteria</taxon>
        <taxon>Pseudomonadati</taxon>
        <taxon>Bacteroidota</taxon>
        <taxon>Flavobacteriia</taxon>
        <taxon>Flavobacteriales</taxon>
        <taxon>Flavobacteriaceae</taxon>
        <taxon>Flavivirga</taxon>
    </lineage>
</organism>
<feature type="chain" id="PRO_5020557141" evidence="1">
    <location>
        <begin position="24"/>
        <end position="173"/>
    </location>
</feature>
<accession>A0A4S1DVA4</accession>
<evidence type="ECO:0000259" key="2">
    <source>
        <dbReference type="Pfam" id="PF13590"/>
    </source>
</evidence>
<dbReference type="Gene3D" id="3.30.160.670">
    <property type="match status" value="1"/>
</dbReference>